<evidence type="ECO:0008006" key="4">
    <source>
        <dbReference type="Google" id="ProtNLM"/>
    </source>
</evidence>
<reference evidence="2 3" key="1">
    <citation type="submission" date="2013-04" db="EMBL/GenBank/DDBJ databases">
        <title>Oceanicola sp. 22II1-22F33 Genome Sequencing.</title>
        <authorList>
            <person name="Lai Q."/>
            <person name="Li G."/>
            <person name="Shao Z."/>
        </authorList>
    </citation>
    <scope>NUCLEOTIDE SEQUENCE [LARGE SCALE GENOMIC DNA]</scope>
    <source>
        <strain evidence="2 3">22II1-22F33</strain>
    </source>
</reference>
<feature type="transmembrane region" description="Helical" evidence="1">
    <location>
        <begin position="104"/>
        <end position="130"/>
    </location>
</feature>
<dbReference type="Proteomes" id="UP000215377">
    <property type="component" value="Unassembled WGS sequence"/>
</dbReference>
<name>A0A225NA22_9RHOB</name>
<dbReference type="OrthoDB" id="7264282at2"/>
<keyword evidence="1" id="KW-0472">Membrane</keyword>
<evidence type="ECO:0000256" key="1">
    <source>
        <dbReference type="SAM" id="Phobius"/>
    </source>
</evidence>
<evidence type="ECO:0000313" key="3">
    <source>
        <dbReference type="Proteomes" id="UP000215377"/>
    </source>
</evidence>
<dbReference type="EMBL" id="AQQR01000043">
    <property type="protein sequence ID" value="OWU66526.1"/>
    <property type="molecule type" value="Genomic_DNA"/>
</dbReference>
<keyword evidence="1" id="KW-0812">Transmembrane</keyword>
<accession>A0A225NA22</accession>
<evidence type="ECO:0000313" key="2">
    <source>
        <dbReference type="EMBL" id="OWU66526.1"/>
    </source>
</evidence>
<keyword evidence="3" id="KW-1185">Reference proteome</keyword>
<dbReference type="AlphaFoldDB" id="A0A225NA22"/>
<sequence length="134" mass="14961">MTAEHQPRRDEDQAEFSEEQASLLKITLGPLIWAGHFVICYGLVAVTCAKDWDIATIRAGLLGFSGAALLAIAWVGWTSWRQWNPRETGDFVNRRGRSEDRHHFLGHAAFLLSIIAVIGVIFVSLPLVMLDSCR</sequence>
<gene>
    <name evidence="2" type="ORF">ATO3_27835</name>
</gene>
<comment type="caution">
    <text evidence="2">The sequence shown here is derived from an EMBL/GenBank/DDBJ whole genome shotgun (WGS) entry which is preliminary data.</text>
</comment>
<organism evidence="2 3">
    <name type="scientific">Marinibacterium profundimaris</name>
    <dbReference type="NCBI Taxonomy" id="1679460"/>
    <lineage>
        <taxon>Bacteria</taxon>
        <taxon>Pseudomonadati</taxon>
        <taxon>Pseudomonadota</taxon>
        <taxon>Alphaproteobacteria</taxon>
        <taxon>Rhodobacterales</taxon>
        <taxon>Paracoccaceae</taxon>
        <taxon>Marinibacterium</taxon>
    </lineage>
</organism>
<dbReference type="RefSeq" id="WP_088653030.1">
    <property type="nucleotide sequence ID" value="NZ_AQQR01000043.1"/>
</dbReference>
<keyword evidence="1" id="KW-1133">Transmembrane helix</keyword>
<proteinExistence type="predicted"/>
<feature type="transmembrane region" description="Helical" evidence="1">
    <location>
        <begin position="61"/>
        <end position="80"/>
    </location>
</feature>
<feature type="transmembrane region" description="Helical" evidence="1">
    <location>
        <begin position="31"/>
        <end position="49"/>
    </location>
</feature>
<protein>
    <recommendedName>
        <fullName evidence="4">Transmembrane protein</fullName>
    </recommendedName>
</protein>